<keyword evidence="2" id="KW-0614">Plasmid</keyword>
<feature type="transmembrane region" description="Helical" evidence="1">
    <location>
        <begin position="12"/>
        <end position="31"/>
    </location>
</feature>
<keyword evidence="1" id="KW-0812">Transmembrane</keyword>
<feature type="transmembrane region" description="Helical" evidence="1">
    <location>
        <begin position="203"/>
        <end position="229"/>
    </location>
</feature>
<keyword evidence="1" id="KW-1133">Transmembrane helix</keyword>
<keyword evidence="1" id="KW-0472">Membrane</keyword>
<dbReference type="AlphaFoldDB" id="Q08JM5"/>
<name>Q08JM5_ECOLX</name>
<gene>
    <name evidence="2" type="primary">orf43</name>
</gene>
<feature type="transmembrane region" description="Helical" evidence="1">
    <location>
        <begin position="272"/>
        <end position="293"/>
    </location>
</feature>
<reference evidence="2" key="1">
    <citation type="submission" date="2006-03" db="EMBL/GenBank/DDBJ databases">
        <title>pO86A1 is a Tn5-insert derivative of adherence plasmid pO86A in strain DIJ1.</title>
        <authorList>
            <person name="Yamamoto T."/>
        </authorList>
    </citation>
    <scope>NUCLEOTIDE SEQUENCE</scope>
    <source>
        <strain evidence="2">DIJ1</strain>
        <plasmid evidence="2">pO86A1</plasmid>
    </source>
</reference>
<evidence type="ECO:0000256" key="1">
    <source>
        <dbReference type="SAM" id="Phobius"/>
    </source>
</evidence>
<sequence length="353" mass="41415">MLYQLNKMLSRIFFKLILLCLLLTFFNQLFFKSATFIALIQPVFIILVVIWTSIPLAISSVILWPKACKYFKMKAWRIVVEIRKYYSLSPINYFILYVGALSFMVAVLSQFLFGNKFFILTGFSIVAMSVSFSIDLYNRTIYILKKVWSGMLGKILISLMATLSYIITNYLSRHWLYVTTDLEPRFFSEFINIVSIFLTPLSYLIILGFLSLFIVIPEFIGITFLFLFTPIRENFLRNRLKPLTELSVRMRTGKRIERLTPSELVLLNSKVMFFRTFSSPVFVCLIFYLFSWVSSITGGNMDTIARAGLVSYYYHSSKIDDVSRMKYYNYDNEKFSTAIFNGEKWEFFTFNDK</sequence>
<feature type="transmembrane region" description="Helical" evidence="1">
    <location>
        <begin position="43"/>
        <end position="64"/>
    </location>
</feature>
<organism evidence="2">
    <name type="scientific">Escherichia coli</name>
    <dbReference type="NCBI Taxonomy" id="562"/>
    <lineage>
        <taxon>Bacteria</taxon>
        <taxon>Pseudomonadati</taxon>
        <taxon>Pseudomonadota</taxon>
        <taxon>Gammaproteobacteria</taxon>
        <taxon>Enterobacterales</taxon>
        <taxon>Enterobacteriaceae</taxon>
        <taxon>Escherichia</taxon>
    </lineage>
</organism>
<dbReference type="EMBL" id="AB255435">
    <property type="protein sequence ID" value="BAF33912.1"/>
    <property type="molecule type" value="Genomic_DNA"/>
</dbReference>
<geneLocation type="plasmid" evidence="2">
    <name>pO86A1</name>
</geneLocation>
<feature type="transmembrane region" description="Helical" evidence="1">
    <location>
        <begin position="149"/>
        <end position="167"/>
    </location>
</feature>
<feature type="transmembrane region" description="Helical" evidence="1">
    <location>
        <begin position="85"/>
        <end position="111"/>
    </location>
</feature>
<dbReference type="RefSeq" id="WP_011666443.1">
    <property type="nucleotide sequence ID" value="NZ_AP022812.1"/>
</dbReference>
<accession>Q08JM5</accession>
<protein>
    <submittedName>
        <fullName evidence="2">Uncharacterized protein</fullName>
    </submittedName>
</protein>
<evidence type="ECO:0000313" key="2">
    <source>
        <dbReference type="EMBL" id="BAF33912.1"/>
    </source>
</evidence>
<proteinExistence type="predicted"/>
<feature type="transmembrane region" description="Helical" evidence="1">
    <location>
        <begin position="117"/>
        <end position="137"/>
    </location>
</feature>